<keyword evidence="3" id="KW-1185">Reference proteome</keyword>
<reference evidence="3" key="1">
    <citation type="journal article" date="2020" name="Stud. Mycol.">
        <title>101 Dothideomycetes genomes: A test case for predicting lifestyles and emergence of pathogens.</title>
        <authorList>
            <person name="Haridas S."/>
            <person name="Albert R."/>
            <person name="Binder M."/>
            <person name="Bloem J."/>
            <person name="LaButti K."/>
            <person name="Salamov A."/>
            <person name="Andreopoulos B."/>
            <person name="Baker S."/>
            <person name="Barry K."/>
            <person name="Bills G."/>
            <person name="Bluhm B."/>
            <person name="Cannon C."/>
            <person name="Castanera R."/>
            <person name="Culley D."/>
            <person name="Daum C."/>
            <person name="Ezra D."/>
            <person name="Gonzalez J."/>
            <person name="Henrissat B."/>
            <person name="Kuo A."/>
            <person name="Liang C."/>
            <person name="Lipzen A."/>
            <person name="Lutzoni F."/>
            <person name="Magnuson J."/>
            <person name="Mondo S."/>
            <person name="Nolan M."/>
            <person name="Ohm R."/>
            <person name="Pangilinan J."/>
            <person name="Park H.-J."/>
            <person name="Ramirez L."/>
            <person name="Alfaro M."/>
            <person name="Sun H."/>
            <person name="Tritt A."/>
            <person name="Yoshinaga Y."/>
            <person name="Zwiers L.-H."/>
            <person name="Turgeon B."/>
            <person name="Goodwin S."/>
            <person name="Spatafora J."/>
            <person name="Crous P."/>
            <person name="Grigoriev I."/>
        </authorList>
    </citation>
    <scope>NUCLEOTIDE SEQUENCE [LARGE SCALE GENOMIC DNA]</scope>
    <source>
        <strain evidence="3">CBS 304.66</strain>
    </source>
</reference>
<accession>A0A9P4KHC1</accession>
<sequence>MPSVAQQEQFSRGDDRHNEDAEVRPLNSVPVGSQNKPHKGPSRIAGSKLTELADDAWEEDGRSGGILELRSFDWVTFCAGPPGASRKFPSTLHPDDDDCPGPPASNGLCKKHSGEKQVRERHAHEFTITSPSRGGQRQLVRGPFHGLRPKSASKPLNSTLTIDIVTRYASHIPPRPLRRPQLLQPRIQVHRPRIPKIRCKYSPTRPCGPVLHLGQLSDHLGLSHKRQPYGHSSTLSSNPSFAQEHLFEALVIVVPAITSNGPERLRDPSGEIWDWNCFFWASKFSTRRTDIAWGRGAGVHMATTSLCLQAL</sequence>
<feature type="compositionally biased region" description="Basic and acidic residues" evidence="1">
    <location>
        <begin position="11"/>
        <end position="23"/>
    </location>
</feature>
<evidence type="ECO:0000313" key="3">
    <source>
        <dbReference type="Proteomes" id="UP000800093"/>
    </source>
</evidence>
<feature type="compositionally biased region" description="Polar residues" evidence="1">
    <location>
        <begin position="1"/>
        <end position="10"/>
    </location>
</feature>
<organism evidence="2 3">
    <name type="scientific">Lojkania enalia</name>
    <dbReference type="NCBI Taxonomy" id="147567"/>
    <lineage>
        <taxon>Eukaryota</taxon>
        <taxon>Fungi</taxon>
        <taxon>Dikarya</taxon>
        <taxon>Ascomycota</taxon>
        <taxon>Pezizomycotina</taxon>
        <taxon>Dothideomycetes</taxon>
        <taxon>Pleosporomycetidae</taxon>
        <taxon>Pleosporales</taxon>
        <taxon>Pleosporales incertae sedis</taxon>
        <taxon>Lojkania</taxon>
    </lineage>
</organism>
<feature type="region of interest" description="Disordered" evidence="1">
    <location>
        <begin position="1"/>
        <end position="49"/>
    </location>
</feature>
<protein>
    <submittedName>
        <fullName evidence="2">Uncharacterized protein</fullName>
    </submittedName>
</protein>
<evidence type="ECO:0000313" key="2">
    <source>
        <dbReference type="EMBL" id="KAF2268161.1"/>
    </source>
</evidence>
<dbReference type="AlphaFoldDB" id="A0A9P4KHC1"/>
<dbReference type="Proteomes" id="UP000800093">
    <property type="component" value="Unassembled WGS sequence"/>
</dbReference>
<comment type="caution">
    <text evidence="2">The sequence shown here is derived from an EMBL/GenBank/DDBJ whole genome shotgun (WGS) entry which is preliminary data.</text>
</comment>
<gene>
    <name evidence="2" type="ORF">CC78DRAFT_576164</name>
</gene>
<evidence type="ECO:0000256" key="1">
    <source>
        <dbReference type="SAM" id="MobiDB-lite"/>
    </source>
</evidence>
<name>A0A9P4KHC1_9PLEO</name>
<proteinExistence type="predicted"/>
<dbReference type="EMBL" id="ML986587">
    <property type="protein sequence ID" value="KAF2268161.1"/>
    <property type="molecule type" value="Genomic_DNA"/>
</dbReference>